<dbReference type="AlphaFoldDB" id="A0AA39Z777"/>
<dbReference type="EMBL" id="JAULSY010000109">
    <property type="protein sequence ID" value="KAK0665500.1"/>
    <property type="molecule type" value="Genomic_DNA"/>
</dbReference>
<keyword evidence="3" id="KW-1185">Reference proteome</keyword>
<comment type="caution">
    <text evidence="2">The sequence shown here is derived from an EMBL/GenBank/DDBJ whole genome shotgun (WGS) entry which is preliminary data.</text>
</comment>
<proteinExistence type="predicted"/>
<feature type="compositionally biased region" description="Basic and acidic residues" evidence="1">
    <location>
        <begin position="187"/>
        <end position="205"/>
    </location>
</feature>
<evidence type="ECO:0000313" key="3">
    <source>
        <dbReference type="Proteomes" id="UP001174997"/>
    </source>
</evidence>
<accession>A0AA39Z777</accession>
<reference evidence="2" key="1">
    <citation type="submission" date="2023-06" db="EMBL/GenBank/DDBJ databases">
        <title>Genome-scale phylogeny and comparative genomics of the fungal order Sordariales.</title>
        <authorList>
            <consortium name="Lawrence Berkeley National Laboratory"/>
            <person name="Hensen N."/>
            <person name="Bonometti L."/>
            <person name="Westerberg I."/>
            <person name="Brannstrom I.O."/>
            <person name="Guillou S."/>
            <person name="Cros-Aarteil S."/>
            <person name="Calhoun S."/>
            <person name="Haridas S."/>
            <person name="Kuo A."/>
            <person name="Mondo S."/>
            <person name="Pangilinan J."/>
            <person name="Riley R."/>
            <person name="Labutti K."/>
            <person name="Andreopoulos B."/>
            <person name="Lipzen A."/>
            <person name="Chen C."/>
            <person name="Yanf M."/>
            <person name="Daum C."/>
            <person name="Ng V."/>
            <person name="Clum A."/>
            <person name="Steindorff A."/>
            <person name="Ohm R."/>
            <person name="Martin F."/>
            <person name="Silar P."/>
            <person name="Natvig D."/>
            <person name="Lalanne C."/>
            <person name="Gautier V."/>
            <person name="Ament-Velasquez S.L."/>
            <person name="Kruys A."/>
            <person name="Hutchinson M.I."/>
            <person name="Powell A.J."/>
            <person name="Barry K."/>
            <person name="Miller A.N."/>
            <person name="Grigoriev I.V."/>
            <person name="Debuchy R."/>
            <person name="Gladieux P."/>
            <person name="Thoren M.H."/>
            <person name="Johannesson H."/>
        </authorList>
    </citation>
    <scope>NUCLEOTIDE SEQUENCE</scope>
    <source>
        <strain evidence="2">CBS 307.81</strain>
    </source>
</reference>
<evidence type="ECO:0000313" key="2">
    <source>
        <dbReference type="EMBL" id="KAK0665500.1"/>
    </source>
</evidence>
<organism evidence="2 3">
    <name type="scientific">Cercophora samala</name>
    <dbReference type="NCBI Taxonomy" id="330535"/>
    <lineage>
        <taxon>Eukaryota</taxon>
        <taxon>Fungi</taxon>
        <taxon>Dikarya</taxon>
        <taxon>Ascomycota</taxon>
        <taxon>Pezizomycotina</taxon>
        <taxon>Sordariomycetes</taxon>
        <taxon>Sordariomycetidae</taxon>
        <taxon>Sordariales</taxon>
        <taxon>Lasiosphaeriaceae</taxon>
        <taxon>Cercophora</taxon>
    </lineage>
</organism>
<protein>
    <submittedName>
        <fullName evidence="2">Uncharacterized protein</fullName>
    </submittedName>
</protein>
<evidence type="ECO:0000256" key="1">
    <source>
        <dbReference type="SAM" id="MobiDB-lite"/>
    </source>
</evidence>
<name>A0AA39Z777_9PEZI</name>
<sequence>MPDDLRRALARHELQRKQDESDELENKRQADYSLQQFHQEQRVGGREWTPGSWQAASLWNKTAPKPRFPIIIGSESIFKGAEELGAFFNMPEEPTITETWEVDLNDVDLQSPTLELKTSALESRGNPYTICDIGSSQSFELENLTQGKHVLVSFQGKARDAWLPQAWKDSGKGGGPESSSTTTTLDVRNESDGAVHSEQAHHLEAHLSNPNRRPIKSLKDLGIPLD</sequence>
<dbReference type="Proteomes" id="UP001174997">
    <property type="component" value="Unassembled WGS sequence"/>
</dbReference>
<feature type="region of interest" description="Disordered" evidence="1">
    <location>
        <begin position="166"/>
        <end position="226"/>
    </location>
</feature>
<gene>
    <name evidence="2" type="ORF">QBC41DRAFT_327834</name>
</gene>